<dbReference type="GeneID" id="19011315"/>
<name>K8EQR5_9CHLO</name>
<sequence length="66" mass="7601">MKQIASEFKEMLTMRTMRSVSPKPTFRIKEKEEKDTADVTSKKADGAFASSSLEEEEEVRHFAARF</sequence>
<organism evidence="2 3">
    <name type="scientific">Bathycoccus prasinos</name>
    <dbReference type="NCBI Taxonomy" id="41875"/>
    <lineage>
        <taxon>Eukaryota</taxon>
        <taxon>Viridiplantae</taxon>
        <taxon>Chlorophyta</taxon>
        <taxon>Mamiellophyceae</taxon>
        <taxon>Mamiellales</taxon>
        <taxon>Bathycoccaceae</taxon>
        <taxon>Bathycoccus</taxon>
    </lineage>
</organism>
<reference evidence="2 3" key="1">
    <citation type="submission" date="2011-10" db="EMBL/GenBank/DDBJ databases">
        <authorList>
            <person name="Genoscope - CEA"/>
        </authorList>
    </citation>
    <scope>NUCLEOTIDE SEQUENCE [LARGE SCALE GENOMIC DNA]</scope>
    <source>
        <strain evidence="2 3">RCC 1105</strain>
    </source>
</reference>
<keyword evidence="3" id="KW-1185">Reference proteome</keyword>
<evidence type="ECO:0000313" key="2">
    <source>
        <dbReference type="EMBL" id="CCO20284.1"/>
    </source>
</evidence>
<evidence type="ECO:0000256" key="1">
    <source>
        <dbReference type="SAM" id="MobiDB-lite"/>
    </source>
</evidence>
<evidence type="ECO:0000313" key="3">
    <source>
        <dbReference type="Proteomes" id="UP000198341"/>
    </source>
</evidence>
<dbReference type="EMBL" id="FO082263">
    <property type="protein sequence ID" value="CCO20284.1"/>
    <property type="molecule type" value="Genomic_DNA"/>
</dbReference>
<feature type="region of interest" description="Disordered" evidence="1">
    <location>
        <begin position="30"/>
        <end position="54"/>
    </location>
</feature>
<dbReference type="RefSeq" id="XP_007508667.1">
    <property type="nucleotide sequence ID" value="XM_007508605.1"/>
</dbReference>
<feature type="compositionally biased region" description="Basic and acidic residues" evidence="1">
    <location>
        <begin position="30"/>
        <end position="45"/>
    </location>
</feature>
<dbReference type="AlphaFoldDB" id="K8EQR5"/>
<proteinExistence type="predicted"/>
<protein>
    <submittedName>
        <fullName evidence="2">Uncharacterized protein</fullName>
    </submittedName>
</protein>
<gene>
    <name evidence="2" type="ordered locus">Bathy16g02050</name>
</gene>
<accession>K8EQR5</accession>
<dbReference type="Proteomes" id="UP000198341">
    <property type="component" value="Chromosome 16"/>
</dbReference>
<dbReference type="KEGG" id="bpg:Bathy16g02050"/>